<dbReference type="CDD" id="cd01949">
    <property type="entry name" value="GGDEF"/>
    <property type="match status" value="1"/>
</dbReference>
<dbReference type="PROSITE" id="PS50887">
    <property type="entry name" value="GGDEF"/>
    <property type="match status" value="1"/>
</dbReference>
<name>A0A1V9VE28_9BACT</name>
<dbReference type="NCBIfam" id="TIGR00254">
    <property type="entry name" value="GGDEF"/>
    <property type="match status" value="1"/>
</dbReference>
<dbReference type="Pfam" id="PF00990">
    <property type="entry name" value="GGDEF"/>
    <property type="match status" value="1"/>
</dbReference>
<evidence type="ECO:0000259" key="3">
    <source>
        <dbReference type="PROSITE" id="PS50887"/>
    </source>
</evidence>
<feature type="domain" description="GGDEF" evidence="3">
    <location>
        <begin position="176"/>
        <end position="314"/>
    </location>
</feature>
<dbReference type="InterPro" id="IPR029787">
    <property type="entry name" value="Nucleotide_cyclase"/>
</dbReference>
<comment type="caution">
    <text evidence="4">The sequence shown here is derived from an EMBL/GenBank/DDBJ whole genome shotgun (WGS) entry which is preliminary data.</text>
</comment>
<evidence type="ECO:0000256" key="1">
    <source>
        <dbReference type="ARBA" id="ARBA00012528"/>
    </source>
</evidence>
<sequence>MRNSIIELIKQSASDKVAFETLDSIFKLYEQLQYSSNLNQLASDIFLWLEEEFAIKNMVFSLFDINKNNKTDILAKGDKFYLDDDLSQFFIINTHTNLNATISFCASSEEHSLFLENKYNSIEATFFIISTIVQNAILKKNFIDSASLDSVTNVFSSHYFIENLSSYLKLSNNKQNEIFLLMIGIDRFKAVVDEFNYEIADKVLIELARVIHSNINEFDIVGRLETDTFLVSILSNDDENQACEVAKKIISDFSKARVIVNEETRQTLQKTVSIGFEKFVLNSNMSLDDAIKNADIALVEAKNRGRGEFLKFSKINSSDNFKLF</sequence>
<dbReference type="PANTHER" id="PTHR45138">
    <property type="entry name" value="REGULATORY COMPONENTS OF SENSORY TRANSDUCTION SYSTEM"/>
    <property type="match status" value="1"/>
</dbReference>
<accession>A0A1V9VE28</accession>
<evidence type="ECO:0000313" key="4">
    <source>
        <dbReference type="EMBL" id="OQR42315.1"/>
    </source>
</evidence>
<dbReference type="InterPro" id="IPR043128">
    <property type="entry name" value="Rev_trsase/Diguanyl_cyclase"/>
</dbReference>
<dbReference type="PANTHER" id="PTHR45138:SF9">
    <property type="entry name" value="DIGUANYLATE CYCLASE DGCM-RELATED"/>
    <property type="match status" value="1"/>
</dbReference>
<dbReference type="RefSeq" id="WP_066359935.1">
    <property type="nucleotide sequence ID" value="NZ_JAMXDH010000003.1"/>
</dbReference>
<organism evidence="4 5">
    <name type="scientific">Aliarcobacter cryaerophilus</name>
    <dbReference type="NCBI Taxonomy" id="28198"/>
    <lineage>
        <taxon>Bacteria</taxon>
        <taxon>Pseudomonadati</taxon>
        <taxon>Campylobacterota</taxon>
        <taxon>Epsilonproteobacteria</taxon>
        <taxon>Campylobacterales</taxon>
        <taxon>Arcobacteraceae</taxon>
        <taxon>Aliarcobacter</taxon>
    </lineage>
</organism>
<gene>
    <name evidence="4" type="ORF">AS859_00335</name>
</gene>
<evidence type="ECO:0000313" key="5">
    <source>
        <dbReference type="Proteomes" id="UP000192599"/>
    </source>
</evidence>
<proteinExistence type="predicted"/>
<evidence type="ECO:0000256" key="2">
    <source>
        <dbReference type="ARBA" id="ARBA00034247"/>
    </source>
</evidence>
<dbReference type="InterPro" id="IPR000160">
    <property type="entry name" value="GGDEF_dom"/>
</dbReference>
<dbReference type="EC" id="2.7.7.65" evidence="1"/>
<comment type="catalytic activity">
    <reaction evidence="2">
        <text>2 GTP = 3',3'-c-di-GMP + 2 diphosphate</text>
        <dbReference type="Rhea" id="RHEA:24898"/>
        <dbReference type="ChEBI" id="CHEBI:33019"/>
        <dbReference type="ChEBI" id="CHEBI:37565"/>
        <dbReference type="ChEBI" id="CHEBI:58805"/>
        <dbReference type="EC" id="2.7.7.65"/>
    </reaction>
</comment>
<dbReference type="GO" id="GO:0052621">
    <property type="term" value="F:diguanylate cyclase activity"/>
    <property type="evidence" value="ECO:0007669"/>
    <property type="project" value="UniProtKB-EC"/>
</dbReference>
<dbReference type="SMART" id="SM00267">
    <property type="entry name" value="GGDEF"/>
    <property type="match status" value="1"/>
</dbReference>
<dbReference type="EMBL" id="LNTC01000002">
    <property type="protein sequence ID" value="OQR42315.1"/>
    <property type="molecule type" value="Genomic_DNA"/>
</dbReference>
<reference evidence="4 5" key="1">
    <citation type="submission" date="2017-04" db="EMBL/GenBank/DDBJ databases">
        <title>Accumulation and expression of multiple antibiotic resistance genes in Arcobacter cryaerophilus that thrives in sewage.</title>
        <authorList>
            <person name="Millar J.A."/>
            <person name="Raghavan R."/>
        </authorList>
    </citation>
    <scope>NUCLEOTIDE SEQUENCE [LARGE SCALE GENOMIC DNA]</scope>
    <source>
        <strain evidence="4 5">AZT-1</strain>
    </source>
</reference>
<dbReference type="Gene3D" id="3.30.70.270">
    <property type="match status" value="1"/>
</dbReference>
<dbReference type="SUPFAM" id="SSF55073">
    <property type="entry name" value="Nucleotide cyclase"/>
    <property type="match status" value="1"/>
</dbReference>
<dbReference type="InterPro" id="IPR050469">
    <property type="entry name" value="Diguanylate_Cyclase"/>
</dbReference>
<dbReference type="Proteomes" id="UP000192599">
    <property type="component" value="Unassembled WGS sequence"/>
</dbReference>
<dbReference type="AlphaFoldDB" id="A0A1V9VE28"/>
<protein>
    <recommendedName>
        <fullName evidence="1">diguanylate cyclase</fullName>
        <ecNumber evidence="1">2.7.7.65</ecNumber>
    </recommendedName>
</protein>